<gene>
    <name evidence="2" type="ORF">CAUJ_LOCUS6319</name>
</gene>
<comment type="caution">
    <text evidence="2">The sequence shown here is derived from an EMBL/GenBank/DDBJ whole genome shotgun (WGS) entry which is preliminary data.</text>
</comment>
<organism evidence="2 3">
    <name type="scientific">Caenorhabditis auriculariae</name>
    <dbReference type="NCBI Taxonomy" id="2777116"/>
    <lineage>
        <taxon>Eukaryota</taxon>
        <taxon>Metazoa</taxon>
        <taxon>Ecdysozoa</taxon>
        <taxon>Nematoda</taxon>
        <taxon>Chromadorea</taxon>
        <taxon>Rhabditida</taxon>
        <taxon>Rhabditina</taxon>
        <taxon>Rhabditomorpha</taxon>
        <taxon>Rhabditoidea</taxon>
        <taxon>Rhabditidae</taxon>
        <taxon>Peloderinae</taxon>
        <taxon>Caenorhabditis</taxon>
    </lineage>
</organism>
<feature type="signal peptide" evidence="1">
    <location>
        <begin position="1"/>
        <end position="23"/>
    </location>
</feature>
<sequence>MSLRRFLFSTTFIVIFMAGAARSQMNNFLSFESQFDALKAEMKRTPSPRVRPRPRLPLLHLRPPSPLQTEVLLSFRVPISILGAATVTATKMDSFSMPPTSTSQVTAIVLPMATKSSGAAIRES</sequence>
<feature type="chain" id="PRO_5035926712" evidence="1">
    <location>
        <begin position="24"/>
        <end position="124"/>
    </location>
</feature>
<dbReference type="AlphaFoldDB" id="A0A8S1HB51"/>
<evidence type="ECO:0000313" key="2">
    <source>
        <dbReference type="EMBL" id="CAD6190400.1"/>
    </source>
</evidence>
<proteinExistence type="predicted"/>
<dbReference type="Proteomes" id="UP000835052">
    <property type="component" value="Unassembled WGS sequence"/>
</dbReference>
<keyword evidence="1" id="KW-0732">Signal</keyword>
<dbReference type="EMBL" id="CAJGYM010000015">
    <property type="protein sequence ID" value="CAD6190400.1"/>
    <property type="molecule type" value="Genomic_DNA"/>
</dbReference>
<evidence type="ECO:0000256" key="1">
    <source>
        <dbReference type="SAM" id="SignalP"/>
    </source>
</evidence>
<evidence type="ECO:0000313" key="3">
    <source>
        <dbReference type="Proteomes" id="UP000835052"/>
    </source>
</evidence>
<keyword evidence="3" id="KW-1185">Reference proteome</keyword>
<accession>A0A8S1HB51</accession>
<protein>
    <submittedName>
        <fullName evidence="2">Uncharacterized protein</fullName>
    </submittedName>
</protein>
<reference evidence="2" key="1">
    <citation type="submission" date="2020-10" db="EMBL/GenBank/DDBJ databases">
        <authorList>
            <person name="Kikuchi T."/>
        </authorList>
    </citation>
    <scope>NUCLEOTIDE SEQUENCE</scope>
    <source>
        <strain evidence="2">NKZ352</strain>
    </source>
</reference>
<name>A0A8S1HB51_9PELO</name>